<dbReference type="RefSeq" id="XP_065642767.1">
    <property type="nucleotide sequence ID" value="XM_065786695.1"/>
</dbReference>
<proteinExistence type="predicted"/>
<dbReference type="Pfam" id="PF11427">
    <property type="entry name" value="HTH_Tnp_Tc3_1"/>
    <property type="match status" value="1"/>
</dbReference>
<feature type="domain" description="Transposable element Tc3 transposase-like DNA-binding HTH" evidence="2">
    <location>
        <begin position="65"/>
        <end position="101"/>
    </location>
</feature>
<dbReference type="InterPro" id="IPR036388">
    <property type="entry name" value="WH-like_DNA-bd_sf"/>
</dbReference>
<dbReference type="InterPro" id="IPR009057">
    <property type="entry name" value="Homeodomain-like_sf"/>
</dbReference>
<dbReference type="Gene3D" id="1.10.10.60">
    <property type="entry name" value="Homeodomain-like"/>
    <property type="match status" value="1"/>
</dbReference>
<gene>
    <name evidence="4" type="primary">LOC136074383</name>
</gene>
<reference evidence="3" key="1">
    <citation type="submission" date="2025-05" db="UniProtKB">
        <authorList>
            <consortium name="RefSeq"/>
        </authorList>
    </citation>
    <scope>NUCLEOTIDE SEQUENCE [LARGE SCALE GENOMIC DNA]</scope>
</reference>
<keyword evidence="3" id="KW-1185">Reference proteome</keyword>
<evidence type="ECO:0000259" key="2">
    <source>
        <dbReference type="Pfam" id="PF21517"/>
    </source>
</evidence>
<dbReference type="InterPro" id="IPR048703">
    <property type="entry name" value="Tnp_Tc3-like_HTH"/>
</dbReference>
<dbReference type="GeneID" id="136074383"/>
<sequence length="124" mass="14312">MPKGKVLTDIEKGQILAYHQEKVPNREIARRLKRSDHVICNFLKNPTDYVTIKRKPKKSKVSDCEKRRIVRLASNSSKCLKTIKSDLGLNVCKETIRKVLKDIPHIVRSKINKAPNLKLVDKQK</sequence>
<reference evidence="4" key="2">
    <citation type="submission" date="2025-08" db="UniProtKB">
        <authorList>
            <consortium name="RefSeq"/>
        </authorList>
    </citation>
    <scope>IDENTIFICATION</scope>
</reference>
<evidence type="ECO:0000259" key="1">
    <source>
        <dbReference type="Pfam" id="PF11427"/>
    </source>
</evidence>
<evidence type="ECO:0000313" key="4">
    <source>
        <dbReference type="RefSeq" id="XP_065642767.1"/>
    </source>
</evidence>
<accession>A0ABM4B1V0</accession>
<dbReference type="SUPFAM" id="SSF46689">
    <property type="entry name" value="Homeodomain-like"/>
    <property type="match status" value="1"/>
</dbReference>
<dbReference type="Proteomes" id="UP001652625">
    <property type="component" value="Chromosome 01"/>
</dbReference>
<dbReference type="Gene3D" id="1.10.10.10">
    <property type="entry name" value="Winged helix-like DNA-binding domain superfamily/Winged helix DNA-binding domain"/>
    <property type="match status" value="1"/>
</dbReference>
<name>A0ABM4B1V0_HYDVU</name>
<organism evidence="3 4">
    <name type="scientific">Hydra vulgaris</name>
    <name type="common">Hydra</name>
    <name type="synonym">Hydra attenuata</name>
    <dbReference type="NCBI Taxonomy" id="6087"/>
    <lineage>
        <taxon>Eukaryota</taxon>
        <taxon>Metazoa</taxon>
        <taxon>Cnidaria</taxon>
        <taxon>Hydrozoa</taxon>
        <taxon>Hydroidolina</taxon>
        <taxon>Anthoathecata</taxon>
        <taxon>Aplanulata</taxon>
        <taxon>Hydridae</taxon>
        <taxon>Hydra</taxon>
    </lineage>
</organism>
<dbReference type="InterPro" id="IPR025898">
    <property type="entry name" value="Tc3_transposase_DNA-bd_dom"/>
</dbReference>
<evidence type="ECO:0000313" key="3">
    <source>
        <dbReference type="Proteomes" id="UP001652625"/>
    </source>
</evidence>
<dbReference type="Pfam" id="PF21517">
    <property type="entry name" value="HTH_Tnp_Tc3_2_like"/>
    <property type="match status" value="1"/>
</dbReference>
<protein>
    <submittedName>
        <fullName evidence="4">Uncharacterized protein LOC136074383</fullName>
    </submittedName>
</protein>
<feature type="domain" description="Tc3 transposase DNA binding" evidence="1">
    <location>
        <begin position="4"/>
        <end position="50"/>
    </location>
</feature>